<dbReference type="AlphaFoldDB" id="A0AAV5HR39"/>
<proteinExistence type="inferred from homology"/>
<dbReference type="InterPro" id="IPR036291">
    <property type="entry name" value="NAD(P)-bd_dom_sf"/>
</dbReference>
<keyword evidence="5" id="KW-1185">Reference proteome</keyword>
<dbReference type="Pfam" id="PF13561">
    <property type="entry name" value="adh_short_C2"/>
    <property type="match status" value="1"/>
</dbReference>
<gene>
    <name evidence="4" type="ORF">SLEP1_g2503</name>
</gene>
<keyword evidence="3" id="KW-0560">Oxidoreductase</keyword>
<comment type="caution">
    <text evidence="4">The sequence shown here is derived from an EMBL/GenBank/DDBJ whole genome shotgun (WGS) entry which is preliminary data.</text>
</comment>
<organism evidence="4 5">
    <name type="scientific">Rubroshorea leprosula</name>
    <dbReference type="NCBI Taxonomy" id="152421"/>
    <lineage>
        <taxon>Eukaryota</taxon>
        <taxon>Viridiplantae</taxon>
        <taxon>Streptophyta</taxon>
        <taxon>Embryophyta</taxon>
        <taxon>Tracheophyta</taxon>
        <taxon>Spermatophyta</taxon>
        <taxon>Magnoliopsida</taxon>
        <taxon>eudicotyledons</taxon>
        <taxon>Gunneridae</taxon>
        <taxon>Pentapetalae</taxon>
        <taxon>rosids</taxon>
        <taxon>malvids</taxon>
        <taxon>Malvales</taxon>
        <taxon>Dipterocarpaceae</taxon>
        <taxon>Rubroshorea</taxon>
    </lineage>
</organism>
<dbReference type="InterPro" id="IPR002347">
    <property type="entry name" value="SDR_fam"/>
</dbReference>
<dbReference type="GO" id="GO:0016020">
    <property type="term" value="C:membrane"/>
    <property type="evidence" value="ECO:0007669"/>
    <property type="project" value="TreeGrafter"/>
</dbReference>
<dbReference type="EMBL" id="BPVZ01000002">
    <property type="protein sequence ID" value="GKU88213.1"/>
    <property type="molecule type" value="Genomic_DNA"/>
</dbReference>
<comment type="similarity">
    <text evidence="1">Belongs to the short-chain dehydrogenases/reductases (SDR) family.</text>
</comment>
<accession>A0AAV5HR39</accession>
<protein>
    <recommendedName>
        <fullName evidence="6">(+)-neomenthol dehydrogenase-like</fullName>
    </recommendedName>
</protein>
<evidence type="ECO:0008006" key="6">
    <source>
        <dbReference type="Google" id="ProtNLM"/>
    </source>
</evidence>
<keyword evidence="2" id="KW-0521">NADP</keyword>
<dbReference type="PRINTS" id="PR00081">
    <property type="entry name" value="GDHRDH"/>
</dbReference>
<dbReference type="SUPFAM" id="SSF51735">
    <property type="entry name" value="NAD(P)-binding Rossmann-fold domains"/>
    <property type="match status" value="1"/>
</dbReference>
<sequence length="135" mass="14865">MFFLTLIQHIPSEWAKGVLSNDESLTEERIEEVLNEFLEDFRKNVLKAKGWPTYLGAPAYSVSKAAMNAYTRILAKRYPSFCVNCVAPGFVKTDISCNMGNLTPAEGAESAVQLALLPIGGPSGLLFNRKEVSCF</sequence>
<dbReference type="PROSITE" id="PS00061">
    <property type="entry name" value="ADH_SHORT"/>
    <property type="match status" value="1"/>
</dbReference>
<dbReference type="InterPro" id="IPR020904">
    <property type="entry name" value="Sc_DH/Rdtase_CS"/>
</dbReference>
<dbReference type="GO" id="GO:0016491">
    <property type="term" value="F:oxidoreductase activity"/>
    <property type="evidence" value="ECO:0007669"/>
    <property type="project" value="UniProtKB-KW"/>
</dbReference>
<dbReference type="PANTHER" id="PTHR43490">
    <property type="entry name" value="(+)-NEOMENTHOL DEHYDROGENASE"/>
    <property type="match status" value="1"/>
</dbReference>
<name>A0AAV5HR39_9ROSI</name>
<dbReference type="PANTHER" id="PTHR43490:SF119">
    <property type="entry name" value="SHORT-CHAIN DEHYDROGENASE_REDUCTASE"/>
    <property type="match status" value="1"/>
</dbReference>
<evidence type="ECO:0000256" key="3">
    <source>
        <dbReference type="ARBA" id="ARBA00023002"/>
    </source>
</evidence>
<evidence type="ECO:0000256" key="1">
    <source>
        <dbReference type="ARBA" id="ARBA00006484"/>
    </source>
</evidence>
<dbReference type="Gene3D" id="3.40.50.720">
    <property type="entry name" value="NAD(P)-binding Rossmann-like Domain"/>
    <property type="match status" value="1"/>
</dbReference>
<reference evidence="4 5" key="1">
    <citation type="journal article" date="2021" name="Commun. Biol.">
        <title>The genome of Shorea leprosula (Dipterocarpaceae) highlights the ecological relevance of drought in aseasonal tropical rainforests.</title>
        <authorList>
            <person name="Ng K.K.S."/>
            <person name="Kobayashi M.J."/>
            <person name="Fawcett J.A."/>
            <person name="Hatakeyama M."/>
            <person name="Paape T."/>
            <person name="Ng C.H."/>
            <person name="Ang C.C."/>
            <person name="Tnah L.H."/>
            <person name="Lee C.T."/>
            <person name="Nishiyama T."/>
            <person name="Sese J."/>
            <person name="O'Brien M.J."/>
            <person name="Copetti D."/>
            <person name="Mohd Noor M.I."/>
            <person name="Ong R.C."/>
            <person name="Putra M."/>
            <person name="Sireger I.Z."/>
            <person name="Indrioko S."/>
            <person name="Kosugi Y."/>
            <person name="Izuno A."/>
            <person name="Isagi Y."/>
            <person name="Lee S.L."/>
            <person name="Shimizu K.K."/>
        </authorList>
    </citation>
    <scope>NUCLEOTIDE SEQUENCE [LARGE SCALE GENOMIC DNA]</scope>
    <source>
        <strain evidence="4">214</strain>
    </source>
</reference>
<dbReference type="Proteomes" id="UP001054252">
    <property type="component" value="Unassembled WGS sequence"/>
</dbReference>
<evidence type="ECO:0000313" key="4">
    <source>
        <dbReference type="EMBL" id="GKU88213.1"/>
    </source>
</evidence>
<evidence type="ECO:0000313" key="5">
    <source>
        <dbReference type="Proteomes" id="UP001054252"/>
    </source>
</evidence>
<evidence type="ECO:0000256" key="2">
    <source>
        <dbReference type="ARBA" id="ARBA00022857"/>
    </source>
</evidence>